<accession>A0A1I7XTD2</accession>
<keyword evidence="2" id="KW-1185">Reference proteome</keyword>
<keyword evidence="1" id="KW-0812">Transmembrane</keyword>
<feature type="transmembrane region" description="Helical" evidence="1">
    <location>
        <begin position="12"/>
        <end position="36"/>
    </location>
</feature>
<protein>
    <submittedName>
        <fullName evidence="3">Uncharacterized protein</fullName>
    </submittedName>
</protein>
<sequence>MKSITAGFQVAVIFAILLGGILLLALVIGVIYFVCVNNMRDDDKKRLQHSRNSASWPAQVPSYSAPYRERPSSVTLYNPTVTGQQQSYEFVPRSPIAASPAANMSTTPVYNPPTAYTPNPQYSQAPLVTPVSQEYITGNRVPQLQPDIIYTQQEVMIRAAAADLSQQLTGIRENIVRTKMRVLLVSSDIHKYYFY</sequence>
<reference evidence="3" key="1">
    <citation type="submission" date="2016-11" db="UniProtKB">
        <authorList>
            <consortium name="WormBaseParasite"/>
        </authorList>
    </citation>
    <scope>IDENTIFICATION</scope>
</reference>
<evidence type="ECO:0000313" key="2">
    <source>
        <dbReference type="Proteomes" id="UP000095283"/>
    </source>
</evidence>
<dbReference type="WBParaSite" id="Hba_20747">
    <property type="protein sequence ID" value="Hba_20747"/>
    <property type="gene ID" value="Hba_20747"/>
</dbReference>
<proteinExistence type="predicted"/>
<keyword evidence="1" id="KW-1133">Transmembrane helix</keyword>
<name>A0A1I7XTD2_HETBA</name>
<evidence type="ECO:0000313" key="3">
    <source>
        <dbReference type="WBParaSite" id="Hba_20747"/>
    </source>
</evidence>
<dbReference type="AlphaFoldDB" id="A0A1I7XTD2"/>
<evidence type="ECO:0000256" key="1">
    <source>
        <dbReference type="SAM" id="Phobius"/>
    </source>
</evidence>
<keyword evidence="1" id="KW-0472">Membrane</keyword>
<dbReference type="Proteomes" id="UP000095283">
    <property type="component" value="Unplaced"/>
</dbReference>
<organism evidence="2 3">
    <name type="scientific">Heterorhabditis bacteriophora</name>
    <name type="common">Entomopathogenic nematode worm</name>
    <dbReference type="NCBI Taxonomy" id="37862"/>
    <lineage>
        <taxon>Eukaryota</taxon>
        <taxon>Metazoa</taxon>
        <taxon>Ecdysozoa</taxon>
        <taxon>Nematoda</taxon>
        <taxon>Chromadorea</taxon>
        <taxon>Rhabditida</taxon>
        <taxon>Rhabditina</taxon>
        <taxon>Rhabditomorpha</taxon>
        <taxon>Strongyloidea</taxon>
        <taxon>Heterorhabditidae</taxon>
        <taxon>Heterorhabditis</taxon>
    </lineage>
</organism>